<protein>
    <submittedName>
        <fullName evidence="5">Methyltransferase domain-containing protein</fullName>
    </submittedName>
</protein>
<evidence type="ECO:0000256" key="3">
    <source>
        <dbReference type="ARBA" id="ARBA00022679"/>
    </source>
</evidence>
<evidence type="ECO:0000259" key="4">
    <source>
        <dbReference type="Pfam" id="PF08241"/>
    </source>
</evidence>
<dbReference type="Pfam" id="PF08241">
    <property type="entry name" value="Methyltransf_11"/>
    <property type="match status" value="1"/>
</dbReference>
<gene>
    <name evidence="5" type="ORF">SAMN05216544_0370</name>
</gene>
<keyword evidence="3 5" id="KW-0808">Transferase</keyword>
<evidence type="ECO:0000256" key="1">
    <source>
        <dbReference type="ARBA" id="ARBA00008361"/>
    </source>
</evidence>
<evidence type="ECO:0000313" key="5">
    <source>
        <dbReference type="EMBL" id="SDM47578.1"/>
    </source>
</evidence>
<dbReference type="PANTHER" id="PTHR44942:SF4">
    <property type="entry name" value="METHYLTRANSFERASE TYPE 11 DOMAIN-CONTAINING PROTEIN"/>
    <property type="match status" value="1"/>
</dbReference>
<keyword evidence="6" id="KW-1185">Reference proteome</keyword>
<dbReference type="InterPro" id="IPR029063">
    <property type="entry name" value="SAM-dependent_MTases_sf"/>
</dbReference>
<reference evidence="6" key="1">
    <citation type="submission" date="2016-10" db="EMBL/GenBank/DDBJ databases">
        <authorList>
            <person name="Varghese N."/>
            <person name="Submissions S."/>
        </authorList>
    </citation>
    <scope>NUCLEOTIDE SEQUENCE [LARGE SCALE GENOMIC DNA]</scope>
    <source>
        <strain evidence="6">M83</strain>
    </source>
</reference>
<dbReference type="InterPro" id="IPR051052">
    <property type="entry name" value="Diverse_substrate_MTase"/>
</dbReference>
<dbReference type="CDD" id="cd02440">
    <property type="entry name" value="AdoMet_MTases"/>
    <property type="match status" value="1"/>
</dbReference>
<keyword evidence="2 5" id="KW-0489">Methyltransferase</keyword>
<organism evidence="5 6">
    <name type="scientific">Lachnospira pectinoschiza</name>
    <dbReference type="NCBI Taxonomy" id="28052"/>
    <lineage>
        <taxon>Bacteria</taxon>
        <taxon>Bacillati</taxon>
        <taxon>Bacillota</taxon>
        <taxon>Clostridia</taxon>
        <taxon>Lachnospirales</taxon>
        <taxon>Lachnospiraceae</taxon>
        <taxon>Lachnospira</taxon>
    </lineage>
</organism>
<comment type="similarity">
    <text evidence="1">Belongs to the methyltransferase superfamily.</text>
</comment>
<dbReference type="SUPFAM" id="SSF53335">
    <property type="entry name" value="S-adenosyl-L-methionine-dependent methyltransferases"/>
    <property type="match status" value="1"/>
</dbReference>
<dbReference type="PANTHER" id="PTHR44942">
    <property type="entry name" value="METHYLTRANSF_11 DOMAIN-CONTAINING PROTEIN"/>
    <property type="match status" value="1"/>
</dbReference>
<evidence type="ECO:0000313" key="6">
    <source>
        <dbReference type="Proteomes" id="UP000187651"/>
    </source>
</evidence>
<proteinExistence type="inferred from homology"/>
<dbReference type="InterPro" id="IPR013216">
    <property type="entry name" value="Methyltransf_11"/>
</dbReference>
<evidence type="ECO:0000256" key="2">
    <source>
        <dbReference type="ARBA" id="ARBA00022603"/>
    </source>
</evidence>
<dbReference type="GO" id="GO:0008757">
    <property type="term" value="F:S-adenosylmethionine-dependent methyltransferase activity"/>
    <property type="evidence" value="ECO:0007669"/>
    <property type="project" value="InterPro"/>
</dbReference>
<dbReference type="Gene3D" id="3.40.50.150">
    <property type="entry name" value="Vaccinia Virus protein VP39"/>
    <property type="match status" value="1"/>
</dbReference>
<sequence length="203" mass="22784">MFWDRVAGVYDIFANIINGKTHKELKLFVANQISASDEILECACGTGMLSAVIAPRCKRLIATDFSVNMLKRARKNCDGFENVSFKQANIMSLEYPDASFDKVVAANVIHLLDEPIKAMKELDRVCKIEGSIIIPTYMNKDSAGKTSGFVKTVGKTGADFKRQFTFDTYQEFFRELGYKNVSYKMIDGRVPCAVAVIKKKSKY</sequence>
<dbReference type="OrthoDB" id="9808140at2"/>
<dbReference type="AlphaFoldDB" id="A0A1G9TJ49"/>
<feature type="domain" description="Methyltransferase type 11" evidence="4">
    <location>
        <begin position="40"/>
        <end position="134"/>
    </location>
</feature>
<name>A0A1G9TJ49_9FIRM</name>
<dbReference type="EMBL" id="FNHZ01000001">
    <property type="protein sequence ID" value="SDM47578.1"/>
    <property type="molecule type" value="Genomic_DNA"/>
</dbReference>
<dbReference type="RefSeq" id="WP_074520661.1">
    <property type="nucleotide sequence ID" value="NZ_FNHZ01000001.1"/>
</dbReference>
<dbReference type="Proteomes" id="UP000187651">
    <property type="component" value="Unassembled WGS sequence"/>
</dbReference>
<accession>A0A1G9TJ49</accession>
<dbReference type="GO" id="GO:0032259">
    <property type="term" value="P:methylation"/>
    <property type="evidence" value="ECO:0007669"/>
    <property type="project" value="UniProtKB-KW"/>
</dbReference>